<dbReference type="InterPro" id="IPR013762">
    <property type="entry name" value="Integrase-like_cat_sf"/>
</dbReference>
<dbReference type="Gene3D" id="1.10.150.130">
    <property type="match status" value="1"/>
</dbReference>
<dbReference type="GO" id="GO:0003677">
    <property type="term" value="F:DNA binding"/>
    <property type="evidence" value="ECO:0007669"/>
    <property type="project" value="UniProtKB-KW"/>
</dbReference>
<keyword evidence="4" id="KW-0233">DNA recombination</keyword>
<feature type="non-terminal residue" evidence="9">
    <location>
        <position position="273"/>
    </location>
</feature>
<feature type="domain" description="Tyr recombinase" evidence="7">
    <location>
        <begin position="96"/>
        <end position="269"/>
    </location>
</feature>
<keyword evidence="3" id="KW-0238">DNA-binding</keyword>
<comment type="caution">
    <text evidence="9">The sequence shown here is derived from an EMBL/GenBank/DDBJ whole genome shotgun (WGS) entry which is preliminary data.</text>
</comment>
<organism evidence="9">
    <name type="scientific">marine sediment metagenome</name>
    <dbReference type="NCBI Taxonomy" id="412755"/>
    <lineage>
        <taxon>unclassified sequences</taxon>
        <taxon>metagenomes</taxon>
        <taxon>ecological metagenomes</taxon>
    </lineage>
</organism>
<dbReference type="PROSITE" id="PS51900">
    <property type="entry name" value="CB"/>
    <property type="match status" value="1"/>
</dbReference>
<evidence type="ECO:0000259" key="8">
    <source>
        <dbReference type="PROSITE" id="PS51900"/>
    </source>
</evidence>
<dbReference type="GO" id="GO:0015074">
    <property type="term" value="P:DNA integration"/>
    <property type="evidence" value="ECO:0007669"/>
    <property type="project" value="UniProtKB-KW"/>
</dbReference>
<dbReference type="InterPro" id="IPR010998">
    <property type="entry name" value="Integrase_recombinase_N"/>
</dbReference>
<protein>
    <recommendedName>
        <fullName evidence="10">Tyr recombinase domain-containing protein</fullName>
    </recommendedName>
</protein>
<dbReference type="GO" id="GO:0044826">
    <property type="term" value="P:viral genome integration into host DNA"/>
    <property type="evidence" value="ECO:0007669"/>
    <property type="project" value="UniProtKB-KW"/>
</dbReference>
<evidence type="ECO:0000259" key="7">
    <source>
        <dbReference type="PROSITE" id="PS51898"/>
    </source>
</evidence>
<evidence type="ECO:0008006" key="10">
    <source>
        <dbReference type="Google" id="ProtNLM"/>
    </source>
</evidence>
<keyword evidence="6" id="KW-1160">Virus entry into host cell</keyword>
<evidence type="ECO:0000256" key="1">
    <source>
        <dbReference type="ARBA" id="ARBA00008857"/>
    </source>
</evidence>
<keyword evidence="5" id="KW-1179">Viral genome integration</keyword>
<dbReference type="GO" id="GO:0046718">
    <property type="term" value="P:symbiont entry into host cell"/>
    <property type="evidence" value="ECO:0007669"/>
    <property type="project" value="UniProtKB-KW"/>
</dbReference>
<dbReference type="Gene3D" id="1.10.443.10">
    <property type="entry name" value="Intergrase catalytic core"/>
    <property type="match status" value="1"/>
</dbReference>
<dbReference type="GO" id="GO:0075713">
    <property type="term" value="P:establishment of integrated proviral latency"/>
    <property type="evidence" value="ECO:0007669"/>
    <property type="project" value="UniProtKB-KW"/>
</dbReference>
<evidence type="ECO:0000256" key="3">
    <source>
        <dbReference type="ARBA" id="ARBA00023125"/>
    </source>
</evidence>
<evidence type="ECO:0000256" key="6">
    <source>
        <dbReference type="ARBA" id="ARBA00023296"/>
    </source>
</evidence>
<evidence type="ECO:0000256" key="5">
    <source>
        <dbReference type="ARBA" id="ARBA00023195"/>
    </source>
</evidence>
<feature type="domain" description="Core-binding (CB)" evidence="8">
    <location>
        <begin position="1"/>
        <end position="75"/>
    </location>
</feature>
<dbReference type="InterPro" id="IPR011010">
    <property type="entry name" value="DNA_brk_join_enz"/>
</dbReference>
<evidence type="ECO:0000256" key="2">
    <source>
        <dbReference type="ARBA" id="ARBA00022908"/>
    </source>
</evidence>
<comment type="similarity">
    <text evidence="1">Belongs to the 'phage' integrase family.</text>
</comment>
<dbReference type="EMBL" id="BART01027977">
    <property type="protein sequence ID" value="GAG99626.1"/>
    <property type="molecule type" value="Genomic_DNA"/>
</dbReference>
<dbReference type="Pfam" id="PF00589">
    <property type="entry name" value="Phage_integrase"/>
    <property type="match status" value="1"/>
</dbReference>
<sequence>AFEFWFEHHSKRHKKTWREDRRKFNNDLGPLHNRKLRDLTKDDIRRLHSRWAKTKGEVTANRLLSLVKAVINFAVKEGKYTGADPAVHVSKFKESSRQRYVTRGEMASLLAAIDEEASLFRDYFLVLLCTGARRSNVATMRWSDVDLDDGLWTVPETKQGESHFVTLAPQVIEILERRRDRLHGLWAFPSPRDPRKALSDPRKAWARVLKSAGLSDLRMHDLRRTLGSWQAAAGASELIIGKSLGHADGSKATHIYARLNLDRFARVFRMRSI</sequence>
<name>X1DT94_9ZZZZ</name>
<reference evidence="9" key="1">
    <citation type="journal article" date="2014" name="Front. Microbiol.">
        <title>High frequency of phylogenetically diverse reductive dehalogenase-homologous genes in deep subseafloor sedimentary metagenomes.</title>
        <authorList>
            <person name="Kawai M."/>
            <person name="Futagami T."/>
            <person name="Toyoda A."/>
            <person name="Takaki Y."/>
            <person name="Nishi S."/>
            <person name="Hori S."/>
            <person name="Arai W."/>
            <person name="Tsubouchi T."/>
            <person name="Morono Y."/>
            <person name="Uchiyama I."/>
            <person name="Ito T."/>
            <person name="Fujiyama A."/>
            <person name="Inagaki F."/>
            <person name="Takami H."/>
        </authorList>
    </citation>
    <scope>NUCLEOTIDE SEQUENCE</scope>
    <source>
        <strain evidence="9">Expedition CK06-06</strain>
    </source>
</reference>
<dbReference type="SUPFAM" id="SSF56349">
    <property type="entry name" value="DNA breaking-rejoining enzymes"/>
    <property type="match status" value="1"/>
</dbReference>
<dbReference type="CDD" id="cd00796">
    <property type="entry name" value="INT_Rci_Hp1_C"/>
    <property type="match status" value="1"/>
</dbReference>
<dbReference type="InterPro" id="IPR044068">
    <property type="entry name" value="CB"/>
</dbReference>
<dbReference type="InterPro" id="IPR002104">
    <property type="entry name" value="Integrase_catalytic"/>
</dbReference>
<dbReference type="GO" id="GO:0006310">
    <property type="term" value="P:DNA recombination"/>
    <property type="evidence" value="ECO:0007669"/>
    <property type="project" value="UniProtKB-KW"/>
</dbReference>
<dbReference type="PANTHER" id="PTHR30629">
    <property type="entry name" value="PROPHAGE INTEGRASE"/>
    <property type="match status" value="1"/>
</dbReference>
<gene>
    <name evidence="9" type="ORF">S01H4_49461</name>
</gene>
<dbReference type="AlphaFoldDB" id="X1DT94"/>
<evidence type="ECO:0000256" key="4">
    <source>
        <dbReference type="ARBA" id="ARBA00023172"/>
    </source>
</evidence>
<proteinExistence type="inferred from homology"/>
<accession>X1DT94</accession>
<dbReference type="PANTHER" id="PTHR30629:SF2">
    <property type="entry name" value="PROPHAGE INTEGRASE INTS-RELATED"/>
    <property type="match status" value="1"/>
</dbReference>
<dbReference type="InterPro" id="IPR050808">
    <property type="entry name" value="Phage_Integrase"/>
</dbReference>
<feature type="non-terminal residue" evidence="9">
    <location>
        <position position="1"/>
    </location>
</feature>
<dbReference type="PROSITE" id="PS51898">
    <property type="entry name" value="TYR_RECOMBINASE"/>
    <property type="match status" value="1"/>
</dbReference>
<keyword evidence="2" id="KW-0229">DNA integration</keyword>
<evidence type="ECO:0000313" key="9">
    <source>
        <dbReference type="EMBL" id="GAG99626.1"/>
    </source>
</evidence>